<feature type="transmembrane region" description="Helical" evidence="1">
    <location>
        <begin position="71"/>
        <end position="89"/>
    </location>
</feature>
<accession>A0ABX8Z784</accession>
<keyword evidence="3" id="KW-1185">Reference proteome</keyword>
<organism evidence="2 3">
    <name type="scientific">Deefgea tanakiae</name>
    <dbReference type="NCBI Taxonomy" id="2865840"/>
    <lineage>
        <taxon>Bacteria</taxon>
        <taxon>Pseudomonadati</taxon>
        <taxon>Pseudomonadota</taxon>
        <taxon>Betaproteobacteria</taxon>
        <taxon>Neisseriales</taxon>
        <taxon>Chitinibacteraceae</taxon>
        <taxon>Deefgea</taxon>
    </lineage>
</organism>
<reference evidence="2 3" key="1">
    <citation type="submission" date="2021-08" db="EMBL/GenBank/DDBJ databases">
        <title>complete genome sequencing of Deefgea sp. D25.</title>
        <authorList>
            <person name="Bae J.-W."/>
            <person name="Gim D.-H."/>
        </authorList>
    </citation>
    <scope>NUCLEOTIDE SEQUENCE [LARGE SCALE GENOMIC DNA]</scope>
    <source>
        <strain evidence="2 3">D25</strain>
    </source>
</reference>
<dbReference type="RefSeq" id="WP_221006680.1">
    <property type="nucleotide sequence ID" value="NZ_CP081150.1"/>
</dbReference>
<keyword evidence="1" id="KW-0812">Transmembrane</keyword>
<evidence type="ECO:0000256" key="1">
    <source>
        <dbReference type="SAM" id="Phobius"/>
    </source>
</evidence>
<protein>
    <recommendedName>
        <fullName evidence="4">Holin</fullName>
    </recommendedName>
</protein>
<feature type="transmembrane region" description="Helical" evidence="1">
    <location>
        <begin position="37"/>
        <end position="59"/>
    </location>
</feature>
<dbReference type="EMBL" id="CP081150">
    <property type="protein sequence ID" value="QZA78250.1"/>
    <property type="molecule type" value="Genomic_DNA"/>
</dbReference>
<gene>
    <name evidence="2" type="ORF">K4H28_02170</name>
</gene>
<evidence type="ECO:0000313" key="2">
    <source>
        <dbReference type="EMBL" id="QZA78250.1"/>
    </source>
</evidence>
<keyword evidence="1" id="KW-0472">Membrane</keyword>
<evidence type="ECO:0008006" key="4">
    <source>
        <dbReference type="Google" id="ProtNLM"/>
    </source>
</evidence>
<evidence type="ECO:0000313" key="3">
    <source>
        <dbReference type="Proteomes" id="UP000825679"/>
    </source>
</evidence>
<dbReference type="Proteomes" id="UP000825679">
    <property type="component" value="Chromosome"/>
</dbReference>
<name>A0ABX8Z784_9NEIS</name>
<proteinExistence type="predicted"/>
<keyword evidence="1" id="KW-1133">Transmembrane helix</keyword>
<sequence length="108" mass="12063">MNPIEQIEAEKLSQNVVTRIEALAVLANRRKVSKWDWLLAISGCGIGLLQSGGIEWIGSGEIWKSSHLNHVLVYIIAWSGFFLAAATYIRSRENTKRLEAAISLLNQK</sequence>